<sequence>MAEGQGVPELVLNLIYSQDGSITSMGVPVEIVRSQINSISLSRIFDLNPATVWIQQHHGRKVYFPDMGTSEFDFSNDLEDRDYLVVRSQKAQSRETNLSVDIPGPSSSNSVPAVTPSRPIITAKKTNDCATVKIIQASMKRLSTGKAEFAHQAQTFIDIRDDTANVTYPTSMVHRKWGNDYVIVTTDGLPIEDCSGTKGLRFWKVGSRKLYAVKKDQSLRKRASMPLDEESDDEDFIHVTRSKHPKQCNSTILKELKVLKKDIYKIICMEAPPKPPIAFSSCCKRILGCKSCVDMWYTSGSSQQNPAHCPHCRSTESREPMLIKGLDDFLRCVATFISPDNEQVIRVE</sequence>
<evidence type="ECO:0000256" key="1">
    <source>
        <dbReference type="SAM" id="MobiDB-lite"/>
    </source>
</evidence>
<feature type="compositionally biased region" description="Polar residues" evidence="1">
    <location>
        <begin position="96"/>
        <end position="112"/>
    </location>
</feature>
<organism evidence="2">
    <name type="scientific">Amphimedon queenslandica</name>
    <name type="common">Sponge</name>
    <dbReference type="NCBI Taxonomy" id="400682"/>
    <lineage>
        <taxon>Eukaryota</taxon>
        <taxon>Metazoa</taxon>
        <taxon>Porifera</taxon>
        <taxon>Demospongiae</taxon>
        <taxon>Heteroscleromorpha</taxon>
        <taxon>Haplosclerida</taxon>
        <taxon>Niphatidae</taxon>
        <taxon>Amphimedon</taxon>
    </lineage>
</organism>
<feature type="region of interest" description="Disordered" evidence="1">
    <location>
        <begin position="96"/>
        <end position="115"/>
    </location>
</feature>
<dbReference type="InParanoid" id="A0A1X7UYK0"/>
<proteinExistence type="predicted"/>
<accession>A0A1X7UYK0</accession>
<name>A0A1X7UYK0_AMPQE</name>
<protein>
    <recommendedName>
        <fullName evidence="3">RING-type domain-containing protein</fullName>
    </recommendedName>
</protein>
<evidence type="ECO:0000313" key="2">
    <source>
        <dbReference type="EnsemblMetazoa" id="Aqu2.1.32442_001"/>
    </source>
</evidence>
<evidence type="ECO:0008006" key="3">
    <source>
        <dbReference type="Google" id="ProtNLM"/>
    </source>
</evidence>
<dbReference type="AlphaFoldDB" id="A0A1X7UYK0"/>
<dbReference type="EnsemblMetazoa" id="Aqu2.1.32442_001">
    <property type="protein sequence ID" value="Aqu2.1.32442_001"/>
    <property type="gene ID" value="Aqu2.1.32442"/>
</dbReference>
<dbReference type="OrthoDB" id="5986829at2759"/>
<reference evidence="2" key="1">
    <citation type="submission" date="2017-05" db="UniProtKB">
        <authorList>
            <consortium name="EnsemblMetazoa"/>
        </authorList>
    </citation>
    <scope>IDENTIFICATION</scope>
</reference>